<dbReference type="Proteomes" id="UP000807469">
    <property type="component" value="Unassembled WGS sequence"/>
</dbReference>
<evidence type="ECO:0000313" key="2">
    <source>
        <dbReference type="Proteomes" id="UP000807469"/>
    </source>
</evidence>
<sequence>KRLIAIYTPPEEVDKMGQDRALKEKEQSKKRREIEEEKQQALTTHQLISCTQFILEVDSILKVIRENGPKVHEFLESFLTTRDPSLSSQASKMLVNHGPTIFDAARRRQPEVANDWALLTVRQLIEQQSKFSPLTSGLVKIGVGRAQNSKYKNRELILATFFCMLTKSRSEHSTSMQTTMCMYLLACGASRSLFDILSHAGITLSYTQAILKDNINFAFKVEEQRHDSKDHFDNGTTATLVTLFGVDKNTPPLPLKPPRTNHIPILDFTAADLMPSPDKAARVQDGQLWHIKDMLYDAFPDLRKKFSHSIPPPPVVQQIPVHKTE</sequence>
<proteinExistence type="predicted"/>
<evidence type="ECO:0000313" key="1">
    <source>
        <dbReference type="EMBL" id="KAF9470077.1"/>
    </source>
</evidence>
<dbReference type="OrthoDB" id="5424058at2759"/>
<protein>
    <submittedName>
        <fullName evidence="1">Uncharacterized protein</fullName>
    </submittedName>
</protein>
<accession>A0A9P6CKY8</accession>
<gene>
    <name evidence="1" type="ORF">BDN70DRAFT_945925</name>
</gene>
<comment type="caution">
    <text evidence="1">The sequence shown here is derived from an EMBL/GenBank/DDBJ whole genome shotgun (WGS) entry which is preliminary data.</text>
</comment>
<name>A0A9P6CKY8_9AGAR</name>
<dbReference type="EMBL" id="MU156329">
    <property type="protein sequence ID" value="KAF9470077.1"/>
    <property type="molecule type" value="Genomic_DNA"/>
</dbReference>
<feature type="non-terminal residue" evidence="1">
    <location>
        <position position="325"/>
    </location>
</feature>
<feature type="non-terminal residue" evidence="1">
    <location>
        <position position="1"/>
    </location>
</feature>
<organism evidence="1 2">
    <name type="scientific">Pholiota conissans</name>
    <dbReference type="NCBI Taxonomy" id="109636"/>
    <lineage>
        <taxon>Eukaryota</taxon>
        <taxon>Fungi</taxon>
        <taxon>Dikarya</taxon>
        <taxon>Basidiomycota</taxon>
        <taxon>Agaricomycotina</taxon>
        <taxon>Agaricomycetes</taxon>
        <taxon>Agaricomycetidae</taxon>
        <taxon>Agaricales</taxon>
        <taxon>Agaricineae</taxon>
        <taxon>Strophariaceae</taxon>
        <taxon>Pholiota</taxon>
    </lineage>
</organism>
<keyword evidence="2" id="KW-1185">Reference proteome</keyword>
<reference evidence="1" key="1">
    <citation type="submission" date="2020-11" db="EMBL/GenBank/DDBJ databases">
        <authorList>
            <consortium name="DOE Joint Genome Institute"/>
            <person name="Ahrendt S."/>
            <person name="Riley R."/>
            <person name="Andreopoulos W."/>
            <person name="Labutti K."/>
            <person name="Pangilinan J."/>
            <person name="Ruiz-Duenas F.J."/>
            <person name="Barrasa J.M."/>
            <person name="Sanchez-Garcia M."/>
            <person name="Camarero S."/>
            <person name="Miyauchi S."/>
            <person name="Serrano A."/>
            <person name="Linde D."/>
            <person name="Babiker R."/>
            <person name="Drula E."/>
            <person name="Ayuso-Fernandez I."/>
            <person name="Pacheco R."/>
            <person name="Padilla G."/>
            <person name="Ferreira P."/>
            <person name="Barriuso J."/>
            <person name="Kellner H."/>
            <person name="Castanera R."/>
            <person name="Alfaro M."/>
            <person name="Ramirez L."/>
            <person name="Pisabarro A.G."/>
            <person name="Kuo A."/>
            <person name="Tritt A."/>
            <person name="Lipzen A."/>
            <person name="He G."/>
            <person name="Yan M."/>
            <person name="Ng V."/>
            <person name="Cullen D."/>
            <person name="Martin F."/>
            <person name="Rosso M.-N."/>
            <person name="Henrissat B."/>
            <person name="Hibbett D."/>
            <person name="Martinez A.T."/>
            <person name="Grigoriev I.V."/>
        </authorList>
    </citation>
    <scope>NUCLEOTIDE SEQUENCE</scope>
    <source>
        <strain evidence="1">CIRM-BRFM 674</strain>
    </source>
</reference>
<dbReference type="AlphaFoldDB" id="A0A9P6CKY8"/>